<dbReference type="InterPro" id="IPR025479">
    <property type="entry name" value="DUF4329"/>
</dbReference>
<feature type="transmembrane region" description="Helical" evidence="1">
    <location>
        <begin position="12"/>
        <end position="32"/>
    </location>
</feature>
<dbReference type="Pfam" id="PF14220">
    <property type="entry name" value="DUF4329"/>
    <property type="match status" value="1"/>
</dbReference>
<evidence type="ECO:0000259" key="2">
    <source>
        <dbReference type="Pfam" id="PF14220"/>
    </source>
</evidence>
<dbReference type="OrthoDB" id="7850904at2"/>
<keyword evidence="1" id="KW-0472">Membrane</keyword>
<keyword evidence="1" id="KW-0812">Transmembrane</keyword>
<evidence type="ECO:0000256" key="1">
    <source>
        <dbReference type="SAM" id="Phobius"/>
    </source>
</evidence>
<accession>A0A369Q5Y3</accession>
<keyword evidence="4" id="KW-1185">Reference proteome</keyword>
<feature type="domain" description="DUF4329" evidence="2">
    <location>
        <begin position="60"/>
        <end position="173"/>
    </location>
</feature>
<gene>
    <name evidence="3" type="ORF">HME9302_01036</name>
</gene>
<dbReference type="Proteomes" id="UP000253727">
    <property type="component" value="Unassembled WGS sequence"/>
</dbReference>
<protein>
    <recommendedName>
        <fullName evidence="2">DUF4329 domain-containing protein</fullName>
    </recommendedName>
</protein>
<reference evidence="3 4" key="1">
    <citation type="submission" date="2018-04" db="EMBL/GenBank/DDBJ databases">
        <title>Altererythrobacter sp. HME9302 genome sequencing and assembly.</title>
        <authorList>
            <person name="Kang H."/>
            <person name="Kim H."/>
            <person name="Joh K."/>
        </authorList>
    </citation>
    <scope>NUCLEOTIDE SEQUENCE [LARGE SCALE GENOMIC DNA]</scope>
    <source>
        <strain evidence="3 4">HME9302</strain>
    </source>
</reference>
<evidence type="ECO:0000313" key="4">
    <source>
        <dbReference type="Proteomes" id="UP000253727"/>
    </source>
</evidence>
<name>A0A369Q5Y3_9SPHN</name>
<evidence type="ECO:0000313" key="3">
    <source>
        <dbReference type="EMBL" id="RDC59840.1"/>
    </source>
</evidence>
<organism evidence="3 4">
    <name type="scientific">Alteripontixanthobacter maritimus</name>
    <dbReference type="NCBI Taxonomy" id="2161824"/>
    <lineage>
        <taxon>Bacteria</taxon>
        <taxon>Pseudomonadati</taxon>
        <taxon>Pseudomonadota</taxon>
        <taxon>Alphaproteobacteria</taxon>
        <taxon>Sphingomonadales</taxon>
        <taxon>Erythrobacteraceae</taxon>
        <taxon>Alteripontixanthobacter</taxon>
    </lineage>
</organism>
<dbReference type="AlphaFoldDB" id="A0A369Q5Y3"/>
<keyword evidence="1" id="KW-1133">Transmembrane helix</keyword>
<proteinExistence type="predicted"/>
<sequence>MKPEQPARGSNPVTPVQIIVPLAFGAVVYLLASLANRAPEPMDWTKVPSIAQLEDETARVAAQTLADLQVRSHANNLEYCGYIYRWDGSVKASSPEVGNAFSCESDFGANSNREVLATYHTHAGFDAEADSEVPSDIDLRSTISWQVDDYVSTPGGRLWLVSGENEQAVLLCGPACLAVDPAFRDCPGDASSDRYDLAMLRARARTGLERC</sequence>
<comment type="caution">
    <text evidence="3">The sequence shown here is derived from an EMBL/GenBank/DDBJ whole genome shotgun (WGS) entry which is preliminary data.</text>
</comment>
<dbReference type="RefSeq" id="WP_115366119.1">
    <property type="nucleotide sequence ID" value="NZ_QBKA01000002.1"/>
</dbReference>
<dbReference type="EMBL" id="QBKA01000002">
    <property type="protein sequence ID" value="RDC59840.1"/>
    <property type="molecule type" value="Genomic_DNA"/>
</dbReference>